<keyword evidence="6" id="KW-0964">Secreted</keyword>
<evidence type="ECO:0000256" key="4">
    <source>
        <dbReference type="ARBA" id="ARBA00018251"/>
    </source>
</evidence>
<evidence type="ECO:0000256" key="5">
    <source>
        <dbReference type="ARBA" id="ARBA00022490"/>
    </source>
</evidence>
<evidence type="ECO:0000256" key="7">
    <source>
        <dbReference type="ARBA" id="ARBA00023054"/>
    </source>
</evidence>
<sequence length="66" mass="7589">MDPLAQKEKSNLKEAIGRVEKAKQNSAQPELRQRQRAEDSGLHRATGELEQQPFDECWKQMQPLGE</sequence>
<feature type="compositionally biased region" description="Basic and acidic residues" evidence="9">
    <location>
        <begin position="31"/>
        <end position="47"/>
    </location>
</feature>
<keyword evidence="8" id="KW-0206">Cytoskeleton</keyword>
<evidence type="ECO:0000256" key="1">
    <source>
        <dbReference type="ARBA" id="ARBA00004245"/>
    </source>
</evidence>
<evidence type="ECO:0000313" key="10">
    <source>
        <dbReference type="Proteomes" id="UP000694863"/>
    </source>
</evidence>
<comment type="similarity">
    <text evidence="3">Belongs to the SVBP family.</text>
</comment>
<dbReference type="Pfam" id="PF15674">
    <property type="entry name" value="CCDC23"/>
    <property type="match status" value="1"/>
</dbReference>
<organism evidence="10 11">
    <name type="scientific">Echinops telfairi</name>
    <name type="common">Lesser hedgehog tenrec</name>
    <dbReference type="NCBI Taxonomy" id="9371"/>
    <lineage>
        <taxon>Eukaryota</taxon>
        <taxon>Metazoa</taxon>
        <taxon>Chordata</taxon>
        <taxon>Craniata</taxon>
        <taxon>Vertebrata</taxon>
        <taxon>Euteleostomi</taxon>
        <taxon>Mammalia</taxon>
        <taxon>Eutheria</taxon>
        <taxon>Afrotheria</taxon>
        <taxon>Tenrecidae</taxon>
        <taxon>Tenrecinae</taxon>
        <taxon>Echinops</taxon>
    </lineage>
</organism>
<evidence type="ECO:0000256" key="3">
    <source>
        <dbReference type="ARBA" id="ARBA00006072"/>
    </source>
</evidence>
<dbReference type="Proteomes" id="UP000694863">
    <property type="component" value="Unplaced"/>
</dbReference>
<evidence type="ECO:0000256" key="2">
    <source>
        <dbReference type="ARBA" id="ARBA00004613"/>
    </source>
</evidence>
<name>A0ABM0ILG4_ECHTE</name>
<evidence type="ECO:0000256" key="8">
    <source>
        <dbReference type="ARBA" id="ARBA00023212"/>
    </source>
</evidence>
<gene>
    <name evidence="11" type="primary">LOC101642138</name>
</gene>
<accession>A0ABM0ILG4</accession>
<keyword evidence="5" id="KW-0963">Cytoplasm</keyword>
<dbReference type="PANTHER" id="PTHR34762">
    <property type="entry name" value="SMALL VASOHIBIN-BINDING PROTEIN"/>
    <property type="match status" value="1"/>
</dbReference>
<feature type="region of interest" description="Disordered" evidence="9">
    <location>
        <begin position="1"/>
        <end position="66"/>
    </location>
</feature>
<comment type="subcellular location">
    <subcellularLocation>
        <location evidence="1">Cytoplasm</location>
        <location evidence="1">Cytoskeleton</location>
    </subcellularLocation>
    <subcellularLocation>
        <location evidence="2">Secreted</location>
    </subcellularLocation>
</comment>
<evidence type="ECO:0000256" key="9">
    <source>
        <dbReference type="SAM" id="MobiDB-lite"/>
    </source>
</evidence>
<keyword evidence="10" id="KW-1185">Reference proteome</keyword>
<keyword evidence="7" id="KW-0175">Coiled coil</keyword>
<dbReference type="RefSeq" id="XP_004702785.1">
    <property type="nucleotide sequence ID" value="XM_004702728.1"/>
</dbReference>
<feature type="compositionally biased region" description="Basic and acidic residues" evidence="9">
    <location>
        <begin position="1"/>
        <end position="23"/>
    </location>
</feature>
<proteinExistence type="inferred from homology"/>
<dbReference type="GeneID" id="101642138"/>
<dbReference type="PANTHER" id="PTHR34762:SF1">
    <property type="entry name" value="SMALL VASOHIBIN-BINDING PROTEIN"/>
    <property type="match status" value="1"/>
</dbReference>
<protein>
    <recommendedName>
        <fullName evidence="4">Small vasohibin-binding protein</fullName>
    </recommendedName>
</protein>
<evidence type="ECO:0000313" key="11">
    <source>
        <dbReference type="RefSeq" id="XP_004702785.1"/>
    </source>
</evidence>
<reference evidence="11" key="1">
    <citation type="submission" date="2025-08" db="UniProtKB">
        <authorList>
            <consortium name="RefSeq"/>
        </authorList>
    </citation>
    <scope>IDENTIFICATION</scope>
</reference>
<evidence type="ECO:0000256" key="6">
    <source>
        <dbReference type="ARBA" id="ARBA00022525"/>
    </source>
</evidence>
<dbReference type="InterPro" id="IPR031378">
    <property type="entry name" value="SVBP"/>
</dbReference>